<organism evidence="6">
    <name type="scientific">Vannella robusta</name>
    <dbReference type="NCBI Taxonomy" id="1487602"/>
    <lineage>
        <taxon>Eukaryota</taxon>
        <taxon>Amoebozoa</taxon>
        <taxon>Discosea</taxon>
        <taxon>Flabellinia</taxon>
        <taxon>Vannellidae</taxon>
        <taxon>Vannella</taxon>
    </lineage>
</organism>
<dbReference type="InterPro" id="IPR000504">
    <property type="entry name" value="RRM_dom"/>
</dbReference>
<dbReference type="EMBL" id="HBKP01001092">
    <property type="protein sequence ID" value="CAE2200001.1"/>
    <property type="molecule type" value="Transcribed_RNA"/>
</dbReference>
<evidence type="ECO:0000256" key="1">
    <source>
        <dbReference type="ARBA" id="ARBA00004123"/>
    </source>
</evidence>
<keyword evidence="2" id="KW-0539">Nucleus</keyword>
<feature type="region of interest" description="Disordered" evidence="4">
    <location>
        <begin position="222"/>
        <end position="255"/>
    </location>
</feature>
<dbReference type="SUPFAM" id="SSF54928">
    <property type="entry name" value="RNA-binding domain, RBD"/>
    <property type="match status" value="3"/>
</dbReference>
<evidence type="ECO:0000313" key="6">
    <source>
        <dbReference type="EMBL" id="CAE2200001.1"/>
    </source>
</evidence>
<feature type="domain" description="RRM" evidence="5">
    <location>
        <begin position="190"/>
        <end position="295"/>
    </location>
</feature>
<dbReference type="SMART" id="SM00360">
    <property type="entry name" value="RRM"/>
    <property type="match status" value="3"/>
</dbReference>
<evidence type="ECO:0000256" key="3">
    <source>
        <dbReference type="PROSITE-ProRule" id="PRU00176"/>
    </source>
</evidence>
<feature type="compositionally biased region" description="Basic and acidic residues" evidence="4">
    <location>
        <begin position="228"/>
        <end position="237"/>
    </location>
</feature>
<proteinExistence type="predicted"/>
<dbReference type="InterPro" id="IPR012677">
    <property type="entry name" value="Nucleotide-bd_a/b_plait_sf"/>
</dbReference>
<evidence type="ECO:0000256" key="4">
    <source>
        <dbReference type="SAM" id="MobiDB-lite"/>
    </source>
</evidence>
<evidence type="ECO:0000259" key="5">
    <source>
        <dbReference type="PROSITE" id="PS50102"/>
    </source>
</evidence>
<feature type="compositionally biased region" description="Low complexity" evidence="4">
    <location>
        <begin position="240"/>
        <end position="249"/>
    </location>
</feature>
<feature type="domain" description="RRM" evidence="5">
    <location>
        <begin position="103"/>
        <end position="192"/>
    </location>
</feature>
<dbReference type="GO" id="GO:0010468">
    <property type="term" value="P:regulation of gene expression"/>
    <property type="evidence" value="ECO:0007669"/>
    <property type="project" value="TreeGrafter"/>
</dbReference>
<gene>
    <name evidence="6" type="ORF">VSP0166_LOCUS768</name>
</gene>
<evidence type="ECO:0000256" key="2">
    <source>
        <dbReference type="ARBA" id="ARBA00023242"/>
    </source>
</evidence>
<dbReference type="PROSITE" id="PS50102">
    <property type="entry name" value="RRM"/>
    <property type="match status" value="3"/>
</dbReference>
<keyword evidence="3" id="KW-0694">RNA-binding</keyword>
<dbReference type="InterPro" id="IPR035979">
    <property type="entry name" value="RBD_domain_sf"/>
</dbReference>
<feature type="domain" description="RRM" evidence="5">
    <location>
        <begin position="26"/>
        <end position="101"/>
    </location>
</feature>
<comment type="subcellular location">
    <subcellularLocation>
        <location evidence="1">Nucleus</location>
    </subcellularLocation>
</comment>
<dbReference type="GO" id="GO:0000785">
    <property type="term" value="C:chromatin"/>
    <property type="evidence" value="ECO:0007669"/>
    <property type="project" value="TreeGrafter"/>
</dbReference>
<dbReference type="AlphaFoldDB" id="A0A7S4HI81"/>
<dbReference type="Gene3D" id="3.30.70.330">
    <property type="match status" value="3"/>
</dbReference>
<sequence>MQQDDHFDSNETTLDADNDIKGPPKACLFVASLTNFTSKEELSQLFGVYGEILKIKLLKDHVSRPYAFIQFASVDDATNAIENTKNTILNNRRLRVERARVNRTLFVAKFSKQMQAAQLKEAMSEYGEIESVTIIQNHQTNRSKGCGFVKFAFREDAASALAALKVNQSKWVVEWATSSNDPETLRVDKNNIFVGGLNPQEITEEKLKERFQVYGEMESVTLVNRAENNPDSRDDGRTVTSPSPTSASADPNGTRPANAFAFIRYKDEEFSAAAIEAENGTDWLGKRIRVQYCESKEMKNKRRAKQMKYPYQPNPYYPGVPIMYLPDVAPEMQNNMYNSPYYPMYYNGAPPPWMYQMPSVMDVPGMMPNMGPMYPPNVDDETQVSNAFSQMNLGAGPSVVPNLPWLP</sequence>
<name>A0A7S4HI81_9EUKA</name>
<dbReference type="GO" id="GO:0005654">
    <property type="term" value="C:nucleoplasm"/>
    <property type="evidence" value="ECO:0007669"/>
    <property type="project" value="TreeGrafter"/>
</dbReference>
<dbReference type="PANTHER" id="PTHR48033">
    <property type="entry name" value="RNA-BINDING (RRM/RBD/RNP MOTIFS) FAMILY PROTEIN"/>
    <property type="match status" value="1"/>
</dbReference>
<accession>A0A7S4HI81</accession>
<dbReference type="PANTHER" id="PTHR48033:SF10">
    <property type="entry name" value="RNA-BINDING PROTEIN SQUID"/>
    <property type="match status" value="1"/>
</dbReference>
<reference evidence="6" key="1">
    <citation type="submission" date="2021-01" db="EMBL/GenBank/DDBJ databases">
        <authorList>
            <person name="Corre E."/>
            <person name="Pelletier E."/>
            <person name="Niang G."/>
            <person name="Scheremetjew M."/>
            <person name="Finn R."/>
            <person name="Kale V."/>
            <person name="Holt S."/>
            <person name="Cochrane G."/>
            <person name="Meng A."/>
            <person name="Brown T."/>
            <person name="Cohen L."/>
        </authorList>
    </citation>
    <scope>NUCLEOTIDE SEQUENCE</scope>
    <source>
        <strain evidence="6">DIVA3 518/3/11/1/6</strain>
    </source>
</reference>
<protein>
    <recommendedName>
        <fullName evidence="5">RRM domain-containing protein</fullName>
    </recommendedName>
</protein>
<dbReference type="GO" id="GO:0003723">
    <property type="term" value="F:RNA binding"/>
    <property type="evidence" value="ECO:0007669"/>
    <property type="project" value="UniProtKB-UniRule"/>
</dbReference>
<dbReference type="Pfam" id="PF00076">
    <property type="entry name" value="RRM_1"/>
    <property type="match status" value="3"/>
</dbReference>